<dbReference type="GO" id="GO:0016787">
    <property type="term" value="F:hydrolase activity"/>
    <property type="evidence" value="ECO:0007669"/>
    <property type="project" value="UniProtKB-KW"/>
</dbReference>
<dbReference type="Proteomes" id="UP000555756">
    <property type="component" value="Unassembled WGS sequence"/>
</dbReference>
<dbReference type="InterPro" id="IPR027417">
    <property type="entry name" value="P-loop_NTPase"/>
</dbReference>
<evidence type="ECO:0000256" key="6">
    <source>
        <dbReference type="ARBA" id="ARBA00049117"/>
    </source>
</evidence>
<keyword evidence="10" id="KW-1185">Reference proteome</keyword>
<dbReference type="Gene3D" id="3.40.50.300">
    <property type="entry name" value="P-loop containing nucleotide triphosphate hydrolases"/>
    <property type="match status" value="1"/>
</dbReference>
<dbReference type="Pfam" id="PF07683">
    <property type="entry name" value="CobW_C"/>
    <property type="match status" value="1"/>
</dbReference>
<evidence type="ECO:0000256" key="3">
    <source>
        <dbReference type="ARBA" id="ARBA00023186"/>
    </source>
</evidence>
<reference evidence="9 10" key="1">
    <citation type="submission" date="2020-04" db="EMBL/GenBank/DDBJ databases">
        <title>Description of novel Gluconacetobacter.</title>
        <authorList>
            <person name="Sombolestani A."/>
        </authorList>
    </citation>
    <scope>NUCLEOTIDE SEQUENCE [LARGE SCALE GENOMIC DNA]</scope>
    <source>
        <strain evidence="9 10">LMG 21311</strain>
    </source>
</reference>
<evidence type="ECO:0000256" key="5">
    <source>
        <dbReference type="ARBA" id="ARBA00045658"/>
    </source>
</evidence>
<sequence length="326" mass="34564">MGLSTWLLCGSLGSGKTTLLKHFLALPEGRDTAVVVNEVGEVGIDAHLLHDVARNAPVTLIGNGCVCCSVRGSLGEAVERVLRTRHERGLPPARRLVIELSGLARPGEVIRELSSWDGIIAGFTVVATADCALQAASPAPYLAEPEPAAMAHVVAFTKPEGRDAAFREMMRARIHAVNPLARTIWEDTLPARAARAFSSAPAISPSVPRLACHDGAPAHPAIRVMKAEWPEGMSWSAIQAWLDATAAFLGSRLLRIKGFVAVAECDEPILVEAVGTVFSTPRRMATDRSLPLGLVLIAADISAHDLATADFGTTTPRPEITATWSG</sequence>
<feature type="domain" description="CobW/HypB/UreG nucleotide-binding" evidence="7">
    <location>
        <begin position="6"/>
        <end position="182"/>
    </location>
</feature>
<dbReference type="RefSeq" id="WP_183119939.1">
    <property type="nucleotide sequence ID" value="NZ_JABEQF010000009.1"/>
</dbReference>
<evidence type="ECO:0000256" key="4">
    <source>
        <dbReference type="ARBA" id="ARBA00034320"/>
    </source>
</evidence>
<dbReference type="AlphaFoldDB" id="A0A7W4JTV3"/>
<dbReference type="Pfam" id="PF02492">
    <property type="entry name" value="cobW"/>
    <property type="match status" value="1"/>
</dbReference>
<comment type="function">
    <text evidence="5">Zinc chaperone that directly transfers zinc cofactor to target proteins, thereby activating them. Zinc is transferred from the CXCC motif in the GTPase domain to the zinc binding site in target proteins in a process requiring GTP hydrolysis.</text>
</comment>
<feature type="domain" description="CobW C-terminal" evidence="8">
    <location>
        <begin position="233"/>
        <end position="307"/>
    </location>
</feature>
<dbReference type="GO" id="GO:0000166">
    <property type="term" value="F:nucleotide binding"/>
    <property type="evidence" value="ECO:0007669"/>
    <property type="project" value="UniProtKB-KW"/>
</dbReference>
<comment type="similarity">
    <text evidence="4">Belongs to the SIMIBI class G3E GTPase family. ZNG1 subfamily.</text>
</comment>
<keyword evidence="1" id="KW-0547">Nucleotide-binding</keyword>
<evidence type="ECO:0000259" key="7">
    <source>
        <dbReference type="Pfam" id="PF02492"/>
    </source>
</evidence>
<dbReference type="GO" id="GO:0005737">
    <property type="term" value="C:cytoplasm"/>
    <property type="evidence" value="ECO:0007669"/>
    <property type="project" value="TreeGrafter"/>
</dbReference>
<dbReference type="PANTHER" id="PTHR13748:SF62">
    <property type="entry name" value="COBW DOMAIN-CONTAINING PROTEIN"/>
    <property type="match status" value="1"/>
</dbReference>
<evidence type="ECO:0000259" key="8">
    <source>
        <dbReference type="Pfam" id="PF07683"/>
    </source>
</evidence>
<dbReference type="PANTHER" id="PTHR13748">
    <property type="entry name" value="COBW-RELATED"/>
    <property type="match status" value="1"/>
</dbReference>
<comment type="caution">
    <text evidence="9">The sequence shown here is derived from an EMBL/GenBank/DDBJ whole genome shotgun (WGS) entry which is preliminary data.</text>
</comment>
<evidence type="ECO:0000256" key="1">
    <source>
        <dbReference type="ARBA" id="ARBA00022741"/>
    </source>
</evidence>
<name>A0A7W4JTV3_9PROT</name>
<keyword evidence="3" id="KW-0143">Chaperone</keyword>
<keyword evidence="2" id="KW-0378">Hydrolase</keyword>
<dbReference type="Gene3D" id="3.30.1220.10">
    <property type="entry name" value="CobW-like, C-terminal domain"/>
    <property type="match status" value="1"/>
</dbReference>
<dbReference type="InterPro" id="IPR051316">
    <property type="entry name" value="Zinc-reg_GTPase_activator"/>
</dbReference>
<evidence type="ECO:0000313" key="10">
    <source>
        <dbReference type="Proteomes" id="UP000555756"/>
    </source>
</evidence>
<evidence type="ECO:0000256" key="2">
    <source>
        <dbReference type="ARBA" id="ARBA00022801"/>
    </source>
</evidence>
<proteinExistence type="inferred from homology"/>
<evidence type="ECO:0000313" key="9">
    <source>
        <dbReference type="EMBL" id="MBB2190795.1"/>
    </source>
</evidence>
<dbReference type="InterPro" id="IPR036627">
    <property type="entry name" value="CobW-likC_sf"/>
</dbReference>
<dbReference type="InterPro" id="IPR011629">
    <property type="entry name" value="CobW-like_C"/>
</dbReference>
<gene>
    <name evidence="9" type="ORF">HLH34_12630</name>
</gene>
<comment type="catalytic activity">
    <reaction evidence="6">
        <text>GTP + H2O = GDP + phosphate + H(+)</text>
        <dbReference type="Rhea" id="RHEA:19669"/>
        <dbReference type="ChEBI" id="CHEBI:15377"/>
        <dbReference type="ChEBI" id="CHEBI:15378"/>
        <dbReference type="ChEBI" id="CHEBI:37565"/>
        <dbReference type="ChEBI" id="CHEBI:43474"/>
        <dbReference type="ChEBI" id="CHEBI:58189"/>
    </reaction>
    <physiologicalReaction direction="left-to-right" evidence="6">
        <dbReference type="Rhea" id="RHEA:19670"/>
    </physiologicalReaction>
</comment>
<dbReference type="EMBL" id="JABEQF010000009">
    <property type="protein sequence ID" value="MBB2190795.1"/>
    <property type="molecule type" value="Genomic_DNA"/>
</dbReference>
<dbReference type="SUPFAM" id="SSF90002">
    <property type="entry name" value="Hypothetical protein YjiA, C-terminal domain"/>
    <property type="match status" value="1"/>
</dbReference>
<dbReference type="SUPFAM" id="SSF52540">
    <property type="entry name" value="P-loop containing nucleoside triphosphate hydrolases"/>
    <property type="match status" value="1"/>
</dbReference>
<accession>A0A7W4JTV3</accession>
<dbReference type="InterPro" id="IPR003495">
    <property type="entry name" value="CobW/HypB/UreG_nucleotide-bd"/>
</dbReference>
<organism evidence="9 10">
    <name type="scientific">Gluconacetobacter azotocaptans</name>
    <dbReference type="NCBI Taxonomy" id="142834"/>
    <lineage>
        <taxon>Bacteria</taxon>
        <taxon>Pseudomonadati</taxon>
        <taxon>Pseudomonadota</taxon>
        <taxon>Alphaproteobacteria</taxon>
        <taxon>Acetobacterales</taxon>
        <taxon>Acetobacteraceae</taxon>
        <taxon>Gluconacetobacter</taxon>
    </lineage>
</organism>
<protein>
    <submittedName>
        <fullName evidence="9">Cobalamin biosynthesis protein CobW</fullName>
    </submittedName>
</protein>